<evidence type="ECO:0000256" key="2">
    <source>
        <dbReference type="ARBA" id="ARBA00022679"/>
    </source>
</evidence>
<dbReference type="Proteomes" id="UP000249522">
    <property type="component" value="Unassembled WGS sequence"/>
</dbReference>
<dbReference type="GO" id="GO:0008168">
    <property type="term" value="F:methyltransferase activity"/>
    <property type="evidence" value="ECO:0007669"/>
    <property type="project" value="UniProtKB-KW"/>
</dbReference>
<dbReference type="Pfam" id="PF04989">
    <property type="entry name" value="RMNT_CmcI"/>
    <property type="match status" value="1"/>
</dbReference>
<dbReference type="Gene3D" id="3.40.50.150">
    <property type="entry name" value="Vaccinia Virus protein VP39"/>
    <property type="match status" value="1"/>
</dbReference>
<evidence type="ECO:0000256" key="1">
    <source>
        <dbReference type="ARBA" id="ARBA00022603"/>
    </source>
</evidence>
<evidence type="ECO:0000313" key="3">
    <source>
        <dbReference type="EMBL" id="PZD97850.1"/>
    </source>
</evidence>
<dbReference type="OrthoDB" id="189417at2"/>
<dbReference type="SUPFAM" id="SSF53335">
    <property type="entry name" value="S-adenosyl-L-methionine-dependent methyltransferases"/>
    <property type="match status" value="1"/>
</dbReference>
<dbReference type="GO" id="GO:0005886">
    <property type="term" value="C:plasma membrane"/>
    <property type="evidence" value="ECO:0007669"/>
    <property type="project" value="TreeGrafter"/>
</dbReference>
<accession>A0A2W1LIP9</accession>
<dbReference type="InterPro" id="IPR007072">
    <property type="entry name" value="RNMT_CmcI"/>
</dbReference>
<comment type="caution">
    <text evidence="3">The sequence shown here is derived from an EMBL/GenBank/DDBJ whole genome shotgun (WGS) entry which is preliminary data.</text>
</comment>
<dbReference type="RefSeq" id="WP_111144813.1">
    <property type="nucleotide sequence ID" value="NZ_QKRB01000006.1"/>
</dbReference>
<evidence type="ECO:0000313" key="4">
    <source>
        <dbReference type="Proteomes" id="UP000249522"/>
    </source>
</evidence>
<keyword evidence="2" id="KW-0808">Transferase</keyword>
<sequence length="255" mass="29349">MKITIDTEKKQLIQENEEQIRQLPLYSKESFEILSDLWAKVGWNEKYTYTFSWLGRPVIQLPEDMIRIQEVIYELKPDVIIETGVAHGGSLIFYASLLKAMNKGRVIGIDIEIRPHNRIEIEKHELAEYITLVEGDSVGGKVVSDVKEMIGEAETVLIILDSNHSKSHVTRELDAYSGLVTTGSYIVVTDGYMKYLADVPRAGEDWSWDNPVSAIEEFLQQNDNFQFVKPMWPFNESNLTENVTHWPMAWLKKIK</sequence>
<reference evidence="3 4" key="1">
    <citation type="submission" date="2018-06" db="EMBL/GenBank/DDBJ databases">
        <title>Paenibacillus imtechensis sp. nov.</title>
        <authorList>
            <person name="Pinnaka A.K."/>
            <person name="Singh H."/>
            <person name="Kaur M."/>
        </authorList>
    </citation>
    <scope>NUCLEOTIDE SEQUENCE [LARGE SCALE GENOMIC DNA]</scope>
    <source>
        <strain evidence="3 4">SMB1</strain>
    </source>
</reference>
<dbReference type="PANTHER" id="PTHR40048:SF1">
    <property type="entry name" value="RHAMNOSYL O-METHYLTRANSFERASE"/>
    <property type="match status" value="1"/>
</dbReference>
<dbReference type="EMBL" id="QKRB01000006">
    <property type="protein sequence ID" value="PZD97850.1"/>
    <property type="molecule type" value="Genomic_DNA"/>
</dbReference>
<dbReference type="GO" id="GO:0008610">
    <property type="term" value="P:lipid biosynthetic process"/>
    <property type="evidence" value="ECO:0007669"/>
    <property type="project" value="InterPro"/>
</dbReference>
<dbReference type="PANTHER" id="PTHR40048">
    <property type="entry name" value="RHAMNOSYL O-METHYLTRANSFERASE"/>
    <property type="match status" value="1"/>
</dbReference>
<proteinExistence type="predicted"/>
<name>A0A2W1LIP9_9BACL</name>
<organism evidence="3 4">
    <name type="scientific">Paenibacillus sambharensis</name>
    <dbReference type="NCBI Taxonomy" id="1803190"/>
    <lineage>
        <taxon>Bacteria</taxon>
        <taxon>Bacillati</taxon>
        <taxon>Bacillota</taxon>
        <taxon>Bacilli</taxon>
        <taxon>Bacillales</taxon>
        <taxon>Paenibacillaceae</taxon>
        <taxon>Paenibacillus</taxon>
    </lineage>
</organism>
<keyword evidence="4" id="KW-1185">Reference proteome</keyword>
<dbReference type="GO" id="GO:0032259">
    <property type="term" value="P:methylation"/>
    <property type="evidence" value="ECO:0007669"/>
    <property type="project" value="UniProtKB-KW"/>
</dbReference>
<dbReference type="GO" id="GO:0071770">
    <property type="term" value="P:DIM/DIP cell wall layer assembly"/>
    <property type="evidence" value="ECO:0007669"/>
    <property type="project" value="TreeGrafter"/>
</dbReference>
<keyword evidence="1" id="KW-0489">Methyltransferase</keyword>
<protein>
    <submittedName>
        <fullName evidence="3">Hydroxylase</fullName>
    </submittedName>
</protein>
<gene>
    <name evidence="3" type="ORF">DNH61_00905</name>
</gene>
<dbReference type="AlphaFoldDB" id="A0A2W1LIP9"/>
<dbReference type="InterPro" id="IPR029063">
    <property type="entry name" value="SAM-dependent_MTases_sf"/>
</dbReference>